<dbReference type="Proteomes" id="UP000006094">
    <property type="component" value="Chromosome"/>
</dbReference>
<keyword evidence="1" id="KW-0472">Membrane</keyword>
<evidence type="ECO:0000313" key="2">
    <source>
        <dbReference type="EMBL" id="AFS79092.1"/>
    </source>
</evidence>
<dbReference type="STRING" id="1128398.Curi_c20880"/>
<dbReference type="HOGENOM" id="CLU_028166_4_0_9"/>
<dbReference type="EMBL" id="CP003326">
    <property type="protein sequence ID" value="AFS79092.1"/>
    <property type="molecule type" value="Genomic_DNA"/>
</dbReference>
<organism evidence="2 3">
    <name type="scientific">Gottschalkia acidurici (strain ATCC 7906 / DSM 604 / BCRC 14475 / CIP 104303 / KCTC 5404 / NCIMB 10678 / 9a)</name>
    <name type="common">Clostridium acidurici</name>
    <dbReference type="NCBI Taxonomy" id="1128398"/>
    <lineage>
        <taxon>Bacteria</taxon>
        <taxon>Bacillati</taxon>
        <taxon>Bacillota</taxon>
        <taxon>Tissierellia</taxon>
        <taxon>Tissierellales</taxon>
        <taxon>Gottschalkiaceae</taxon>
        <taxon>Gottschalkia</taxon>
    </lineage>
</organism>
<feature type="transmembrane region" description="Helical" evidence="1">
    <location>
        <begin position="150"/>
        <end position="169"/>
    </location>
</feature>
<dbReference type="InterPro" id="IPR012507">
    <property type="entry name" value="YibE_F"/>
</dbReference>
<protein>
    <submittedName>
        <fullName evidence="2">YibE/F family protein</fullName>
    </submittedName>
</protein>
<dbReference type="PATRIC" id="fig|1128398.3.peg.2153"/>
<evidence type="ECO:0000256" key="1">
    <source>
        <dbReference type="SAM" id="Phobius"/>
    </source>
</evidence>
<keyword evidence="1" id="KW-1133">Transmembrane helix</keyword>
<gene>
    <name evidence="2" type="ordered locus">Curi_c20880</name>
</gene>
<dbReference type="PANTHER" id="PTHR41771:SF1">
    <property type="entry name" value="MEMBRANE PROTEIN"/>
    <property type="match status" value="1"/>
</dbReference>
<sequence length="389" mass="42790">MGVCLMKKNISQIFIFIFLITMMIGLMSFNKDSSSELSLESKAIVLNVDNSEVVDGSFSRLGFQELNIRILNGKFKEQEVKASNNLLGSMDFDSFYKKNDTILVSILEDGENIVNVKTLEHYRQNWILALFIVFALCIIGFAKIIGLKSLFSFIATLYILWTFLIPNLLLGKNPLIFSSLTIVILTGVIIFSIAGVTRKGISAFLGTICGLFLSLGLTLFFGSKINLTGLTEPFAETLLFSGYIHLNMKDIFYSAIIIGASGAAMDIAMDISSSMDEVLDKKPNLSRKELIHSGFNVGKDVIGTMSTTLLLAYSGGYLTLLMLFMSKNSSLSTMLNLKIVSSEIMRTLVGSIGLVFVAPLTAIFAGYIYTINIKNAEILDKETEKLSSN</sequence>
<feature type="transmembrane region" description="Helical" evidence="1">
    <location>
        <begin position="126"/>
        <end position="145"/>
    </location>
</feature>
<feature type="transmembrane region" description="Helical" evidence="1">
    <location>
        <begin position="175"/>
        <end position="196"/>
    </location>
</feature>
<dbReference type="Pfam" id="PF07907">
    <property type="entry name" value="YibE_F"/>
    <property type="match status" value="1"/>
</dbReference>
<dbReference type="KEGG" id="cad:Curi_c20880"/>
<feature type="transmembrane region" description="Helical" evidence="1">
    <location>
        <begin position="251"/>
        <end position="269"/>
    </location>
</feature>
<name>K0B1U8_GOTA9</name>
<keyword evidence="1" id="KW-0812">Transmembrane</keyword>
<evidence type="ECO:0000313" key="3">
    <source>
        <dbReference type="Proteomes" id="UP000006094"/>
    </source>
</evidence>
<feature type="transmembrane region" description="Helical" evidence="1">
    <location>
        <begin position="301"/>
        <end position="324"/>
    </location>
</feature>
<proteinExistence type="predicted"/>
<feature type="transmembrane region" description="Helical" evidence="1">
    <location>
        <begin position="203"/>
        <end position="222"/>
    </location>
</feature>
<feature type="transmembrane region" description="Helical" evidence="1">
    <location>
        <begin position="12"/>
        <end position="29"/>
    </location>
</feature>
<feature type="transmembrane region" description="Helical" evidence="1">
    <location>
        <begin position="344"/>
        <end position="369"/>
    </location>
</feature>
<keyword evidence="3" id="KW-1185">Reference proteome</keyword>
<dbReference type="eggNOG" id="COG5438">
    <property type="taxonomic scope" value="Bacteria"/>
</dbReference>
<dbReference type="AlphaFoldDB" id="K0B1U8"/>
<dbReference type="PANTHER" id="PTHR41771">
    <property type="entry name" value="MEMBRANE PROTEIN-RELATED"/>
    <property type="match status" value="1"/>
</dbReference>
<reference evidence="2 3" key="1">
    <citation type="journal article" date="2012" name="PLoS ONE">
        <title>The purine-utilizing bacterium Clostridium acidurici 9a: a genome-guided metabolic reconsideration.</title>
        <authorList>
            <person name="Hartwich K."/>
            <person name="Poehlein A."/>
            <person name="Daniel R."/>
        </authorList>
    </citation>
    <scope>NUCLEOTIDE SEQUENCE [LARGE SCALE GENOMIC DNA]</scope>
    <source>
        <strain evidence="3">ATCC 7906 / DSM 604 / BCRC 14475 / CIP 104303 / KCTC 5404 / NCIMB 10678 / 9a</strain>
    </source>
</reference>
<accession>K0B1U8</accession>